<reference evidence="4" key="1">
    <citation type="submission" date="2020-12" db="UniProtKB">
        <authorList>
            <consortium name="WormBaseParasite"/>
        </authorList>
    </citation>
    <scope>IDENTIFICATION</scope>
    <source>
        <strain evidence="4">MHco3</strain>
    </source>
</reference>
<dbReference type="OMA" id="QLWEVIV"/>
<feature type="compositionally biased region" description="Low complexity" evidence="1">
    <location>
        <begin position="160"/>
        <end position="169"/>
    </location>
</feature>
<keyword evidence="2" id="KW-1133">Transmembrane helix</keyword>
<evidence type="ECO:0000313" key="3">
    <source>
        <dbReference type="Proteomes" id="UP000025227"/>
    </source>
</evidence>
<dbReference type="AlphaFoldDB" id="A0A7I4YL40"/>
<evidence type="ECO:0000256" key="2">
    <source>
        <dbReference type="SAM" id="Phobius"/>
    </source>
</evidence>
<keyword evidence="2" id="KW-0472">Membrane</keyword>
<feature type="region of interest" description="Disordered" evidence="1">
    <location>
        <begin position="149"/>
        <end position="176"/>
    </location>
</feature>
<organism evidence="3 4">
    <name type="scientific">Haemonchus contortus</name>
    <name type="common">Barber pole worm</name>
    <dbReference type="NCBI Taxonomy" id="6289"/>
    <lineage>
        <taxon>Eukaryota</taxon>
        <taxon>Metazoa</taxon>
        <taxon>Ecdysozoa</taxon>
        <taxon>Nematoda</taxon>
        <taxon>Chromadorea</taxon>
        <taxon>Rhabditida</taxon>
        <taxon>Rhabditina</taxon>
        <taxon>Rhabditomorpha</taxon>
        <taxon>Strongyloidea</taxon>
        <taxon>Trichostrongylidae</taxon>
        <taxon>Haemonchus</taxon>
    </lineage>
</organism>
<evidence type="ECO:0000256" key="1">
    <source>
        <dbReference type="SAM" id="MobiDB-lite"/>
    </source>
</evidence>
<dbReference type="OrthoDB" id="5816130at2759"/>
<accession>A0A7I4YL40</accession>
<sequence length="192" mass="20799">MSESLLPDGMAEAINATVIFPSGTVETRPTQLWEVIVVISCPVLFVLFLCCCVVCMIIKNYDRQPAVEPSRRRNLGRIMRQLPPPPKYDVAVASSQSPPPLYSDIEKGVIFDPLRSLSSTAPSSPTSPDAPPLTIQYLYPPRYESPAVHSSVTCTESDRSVSPVSNSIDSSDRPAAVTHRPSVTVVLMSGAL</sequence>
<keyword evidence="2" id="KW-0812">Transmembrane</keyword>
<protein>
    <submittedName>
        <fullName evidence="4">Uncharacterized protein</fullName>
    </submittedName>
</protein>
<proteinExistence type="predicted"/>
<dbReference type="Proteomes" id="UP000025227">
    <property type="component" value="Unplaced"/>
</dbReference>
<feature type="transmembrane region" description="Helical" evidence="2">
    <location>
        <begin position="35"/>
        <end position="58"/>
    </location>
</feature>
<name>A0A7I4YL40_HAECO</name>
<keyword evidence="3" id="KW-1185">Reference proteome</keyword>
<dbReference type="WBParaSite" id="HCON_00107000-00001">
    <property type="protein sequence ID" value="HCON_00107000-00001"/>
    <property type="gene ID" value="HCON_00107000"/>
</dbReference>
<evidence type="ECO:0000313" key="4">
    <source>
        <dbReference type="WBParaSite" id="HCON_00107000-00001"/>
    </source>
</evidence>